<evidence type="ECO:0000313" key="5">
    <source>
        <dbReference type="Proteomes" id="UP001269081"/>
    </source>
</evidence>
<dbReference type="InterPro" id="IPR024654">
    <property type="entry name" value="Calcineurin-like_PHP_lpxH"/>
</dbReference>
<comment type="caution">
    <text evidence="4">The sequence shown here is derived from an EMBL/GenBank/DDBJ whole genome shotgun (WGS) entry which is preliminary data.</text>
</comment>
<comment type="similarity">
    <text evidence="1 2">Belongs to the metallophosphoesterase superfamily. YfcE family.</text>
</comment>
<dbReference type="RefSeq" id="WP_310281075.1">
    <property type="nucleotide sequence ID" value="NZ_JAVDWQ010000006.1"/>
</dbReference>
<dbReference type="PANTHER" id="PTHR42850">
    <property type="entry name" value="METALLOPHOSPHOESTERASE"/>
    <property type="match status" value="1"/>
</dbReference>
<dbReference type="EC" id="3.1.4.-" evidence="2"/>
<gene>
    <name evidence="4" type="ORF">J2W48_002164</name>
</gene>
<protein>
    <recommendedName>
        <fullName evidence="2">Phosphoesterase</fullName>
        <ecNumber evidence="2">3.1.4.-</ecNumber>
    </recommendedName>
</protein>
<reference evidence="4 5" key="1">
    <citation type="submission" date="2023-07" db="EMBL/GenBank/DDBJ databases">
        <title>Sorghum-associated microbial communities from plants grown in Nebraska, USA.</title>
        <authorList>
            <person name="Schachtman D."/>
        </authorList>
    </citation>
    <scope>NUCLEOTIDE SEQUENCE [LARGE SCALE GENOMIC DNA]</scope>
    <source>
        <strain evidence="4 5">4129</strain>
    </source>
</reference>
<keyword evidence="5" id="KW-1185">Reference proteome</keyword>
<dbReference type="InterPro" id="IPR050126">
    <property type="entry name" value="Ap4A_hydrolase"/>
</dbReference>
<comment type="cofactor">
    <cofactor evidence="2">
        <name>a divalent metal cation</name>
        <dbReference type="ChEBI" id="CHEBI:60240"/>
    </cofactor>
</comment>
<evidence type="ECO:0000259" key="3">
    <source>
        <dbReference type="Pfam" id="PF12850"/>
    </source>
</evidence>
<dbReference type="Pfam" id="PF12850">
    <property type="entry name" value="Metallophos_2"/>
    <property type="match status" value="1"/>
</dbReference>
<dbReference type="CDD" id="cd00838">
    <property type="entry name" value="MPP_superfamily"/>
    <property type="match status" value="1"/>
</dbReference>
<dbReference type="InterPro" id="IPR000979">
    <property type="entry name" value="Phosphodiesterase_MJ0936/Vps29"/>
</dbReference>
<dbReference type="PIRSF" id="PIRSF000883">
    <property type="entry name" value="Pesterase_MJ0912"/>
    <property type="match status" value="1"/>
</dbReference>
<sequence>MKIAIISDIHANLPAFEETLKSIEENEVDAIYCLGDLVGYNIWPNAVINEIRKRKIPTIAGNHDVKAVEIHKNEIVGDTTTIAYKMIAKNNIEYLSDLPAHIKLEFTLNNQMLTMLFVHGSPFSNTEYLFENKDEKELLDIFQKTGTDILVCGHTHIPYHRIIESKNQTNKYYHAINAGSVGKPKDGNIKSCYAIITINKKSNCSNKESINVKFIRVKYDIEKVVKTLENSELPSSYAKTLLQAL</sequence>
<proteinExistence type="inferred from homology"/>
<feature type="domain" description="Calcineurin-like phosphoesterase" evidence="3">
    <location>
        <begin position="1"/>
        <end position="200"/>
    </location>
</feature>
<evidence type="ECO:0000256" key="1">
    <source>
        <dbReference type="ARBA" id="ARBA00008950"/>
    </source>
</evidence>
<name>A0ABU1Y7K5_9FLAO</name>
<evidence type="ECO:0000256" key="2">
    <source>
        <dbReference type="RuleBase" id="RU362039"/>
    </source>
</evidence>
<dbReference type="EMBL" id="JAVDWQ010000006">
    <property type="protein sequence ID" value="MDR7210224.1"/>
    <property type="molecule type" value="Genomic_DNA"/>
</dbReference>
<dbReference type="Gene3D" id="3.60.21.10">
    <property type="match status" value="1"/>
</dbReference>
<organism evidence="4 5">
    <name type="scientific">Flavobacterium piscis</name>
    <dbReference type="NCBI Taxonomy" id="1114874"/>
    <lineage>
        <taxon>Bacteria</taxon>
        <taxon>Pseudomonadati</taxon>
        <taxon>Bacteroidota</taxon>
        <taxon>Flavobacteriia</taxon>
        <taxon>Flavobacteriales</taxon>
        <taxon>Flavobacteriaceae</taxon>
        <taxon>Flavobacterium</taxon>
    </lineage>
</organism>
<dbReference type="NCBIfam" id="TIGR00040">
    <property type="entry name" value="yfcE"/>
    <property type="match status" value="1"/>
</dbReference>
<dbReference type="PANTHER" id="PTHR42850:SF2">
    <property type="entry name" value="BLL5683 PROTEIN"/>
    <property type="match status" value="1"/>
</dbReference>
<accession>A0ABU1Y7K5</accession>
<dbReference type="Proteomes" id="UP001269081">
    <property type="component" value="Unassembled WGS sequence"/>
</dbReference>
<dbReference type="InterPro" id="IPR011152">
    <property type="entry name" value="Pesterase_MJ0912"/>
</dbReference>
<dbReference type="InterPro" id="IPR029052">
    <property type="entry name" value="Metallo-depent_PP-like"/>
</dbReference>
<keyword evidence="2" id="KW-0479">Metal-binding</keyword>
<dbReference type="SUPFAM" id="SSF56300">
    <property type="entry name" value="Metallo-dependent phosphatases"/>
    <property type="match status" value="1"/>
</dbReference>
<evidence type="ECO:0000313" key="4">
    <source>
        <dbReference type="EMBL" id="MDR7210224.1"/>
    </source>
</evidence>